<evidence type="ECO:0000313" key="1">
    <source>
        <dbReference type="EMBL" id="PJJ74026.1"/>
    </source>
</evidence>
<dbReference type="AlphaFoldDB" id="A0A2M9CQ24"/>
<protein>
    <submittedName>
        <fullName evidence="1">Uncharacterized protein</fullName>
    </submittedName>
</protein>
<name>A0A2M9CQ24_9CELL</name>
<comment type="caution">
    <text evidence="1">The sequence shown here is derived from an EMBL/GenBank/DDBJ whole genome shotgun (WGS) entry which is preliminary data.</text>
</comment>
<sequence>MIRPQWQWRLEDAEGTPVPGTASPVFTIQYDAEQWLGEHWRTLARGGAVSARLMHDGAQATATIPLPAQD</sequence>
<dbReference type="EMBL" id="PGFE01000002">
    <property type="protein sequence ID" value="PJJ74026.1"/>
    <property type="molecule type" value="Genomic_DNA"/>
</dbReference>
<gene>
    <name evidence="1" type="ORF">CLV28_1515</name>
</gene>
<proteinExistence type="predicted"/>
<dbReference type="Proteomes" id="UP000231693">
    <property type="component" value="Unassembled WGS sequence"/>
</dbReference>
<dbReference type="OrthoDB" id="3214648at2"/>
<reference evidence="1 2" key="1">
    <citation type="submission" date="2017-11" db="EMBL/GenBank/DDBJ databases">
        <title>Genomic Encyclopedia of Archaeal and Bacterial Type Strains, Phase II (KMG-II): From Individual Species to Whole Genera.</title>
        <authorList>
            <person name="Goeker M."/>
        </authorList>
    </citation>
    <scope>NUCLEOTIDE SEQUENCE [LARGE SCALE GENOMIC DNA]</scope>
    <source>
        <strain evidence="1 2">DSM 25478</strain>
    </source>
</reference>
<keyword evidence="2" id="KW-1185">Reference proteome</keyword>
<evidence type="ECO:0000313" key="2">
    <source>
        <dbReference type="Proteomes" id="UP000231693"/>
    </source>
</evidence>
<dbReference type="RefSeq" id="WP_100422700.1">
    <property type="nucleotide sequence ID" value="NZ_BOOX01000002.1"/>
</dbReference>
<accession>A0A2M9CQ24</accession>
<organism evidence="1 2">
    <name type="scientific">Sediminihabitans luteus</name>
    <dbReference type="NCBI Taxonomy" id="1138585"/>
    <lineage>
        <taxon>Bacteria</taxon>
        <taxon>Bacillati</taxon>
        <taxon>Actinomycetota</taxon>
        <taxon>Actinomycetes</taxon>
        <taxon>Micrococcales</taxon>
        <taxon>Cellulomonadaceae</taxon>
        <taxon>Sediminihabitans</taxon>
    </lineage>
</organism>